<keyword evidence="3" id="KW-1185">Reference proteome</keyword>
<feature type="transmembrane region" description="Helical" evidence="1">
    <location>
        <begin position="71"/>
        <end position="90"/>
    </location>
</feature>
<organism evidence="2 3">
    <name type="scientific">Methylomonas methanica</name>
    <dbReference type="NCBI Taxonomy" id="421"/>
    <lineage>
        <taxon>Bacteria</taxon>
        <taxon>Pseudomonadati</taxon>
        <taxon>Pseudomonadota</taxon>
        <taxon>Gammaproteobacteria</taxon>
        <taxon>Methylococcales</taxon>
        <taxon>Methylococcaceae</taxon>
        <taxon>Methylomonas</taxon>
    </lineage>
</organism>
<name>A0ABY2CIX5_METMH</name>
<dbReference type="EMBL" id="SMCN01000044">
    <property type="protein sequence ID" value="TCV73162.1"/>
    <property type="molecule type" value="Genomic_DNA"/>
</dbReference>
<evidence type="ECO:0008006" key="4">
    <source>
        <dbReference type="Google" id="ProtNLM"/>
    </source>
</evidence>
<keyword evidence="1" id="KW-0472">Membrane</keyword>
<reference evidence="2 3" key="1">
    <citation type="submission" date="2019-03" db="EMBL/GenBank/DDBJ databases">
        <title>Systems level insights into methane cycling in arid and semi-arid ecosystems.</title>
        <authorList>
            <person name="Kalyuzhnaya M."/>
        </authorList>
    </citation>
    <scope>NUCLEOTIDE SEQUENCE [LARGE SCALE GENOMIC DNA]</scope>
    <source>
        <strain evidence="2 3">S-1</strain>
    </source>
</reference>
<sequence length="194" mass="22890">MPNDLLWRMVPLSLNIYLYEVHMIYLEWGFVLIKVLLGLWIISFLIRPFVSYEIQEFFRNMDEFIVEQISSIPIWLSNLWLFAGTILYFIGNFTVLLLLTLGVFMLGYSIFLHAQEVDCSLESVYNLAKSLVEEKTAWSGATTIVASTVAIGHMWKLNLDKRQYFEKREKELHEKYEARRNKERERSKSQSGFV</sequence>
<dbReference type="Proteomes" id="UP000295649">
    <property type="component" value="Unassembled WGS sequence"/>
</dbReference>
<feature type="transmembrane region" description="Helical" evidence="1">
    <location>
        <begin position="28"/>
        <end position="50"/>
    </location>
</feature>
<dbReference type="RefSeq" id="WP_207906599.1">
    <property type="nucleotide sequence ID" value="NZ_SMCN01000044.1"/>
</dbReference>
<evidence type="ECO:0000313" key="3">
    <source>
        <dbReference type="Proteomes" id="UP000295649"/>
    </source>
</evidence>
<gene>
    <name evidence="2" type="ORF">EDE11_1448</name>
</gene>
<feature type="transmembrane region" description="Helical" evidence="1">
    <location>
        <begin position="96"/>
        <end position="114"/>
    </location>
</feature>
<evidence type="ECO:0000313" key="2">
    <source>
        <dbReference type="EMBL" id="TCV73162.1"/>
    </source>
</evidence>
<comment type="caution">
    <text evidence="2">The sequence shown here is derived from an EMBL/GenBank/DDBJ whole genome shotgun (WGS) entry which is preliminary data.</text>
</comment>
<keyword evidence="1" id="KW-0812">Transmembrane</keyword>
<accession>A0ABY2CIX5</accession>
<keyword evidence="1" id="KW-1133">Transmembrane helix</keyword>
<proteinExistence type="predicted"/>
<evidence type="ECO:0000256" key="1">
    <source>
        <dbReference type="SAM" id="Phobius"/>
    </source>
</evidence>
<protein>
    <recommendedName>
        <fullName evidence="4">DoxX family protein</fullName>
    </recommendedName>
</protein>